<dbReference type="Proteomes" id="UP001066276">
    <property type="component" value="Chromosome 3_1"/>
</dbReference>
<evidence type="ECO:0000313" key="3">
    <source>
        <dbReference type="Proteomes" id="UP001066276"/>
    </source>
</evidence>
<evidence type="ECO:0000313" key="2">
    <source>
        <dbReference type="EMBL" id="KAJ1188759.1"/>
    </source>
</evidence>
<feature type="region of interest" description="Disordered" evidence="1">
    <location>
        <begin position="1"/>
        <end position="44"/>
    </location>
</feature>
<sequence>MTGGKSAGKAHQTKLDKFASVREAPMPSGGLNAQVPVGSTSPEKESLSLHDLMMAIKRLLTSLEARIDSATTEVRLVRVDLRNTGARIKGTEKSTASLKVNTVTLKAEVNVLRVTTRTLEARLEDHKGQTQCNKM</sequence>
<dbReference type="EMBL" id="JANPWB010000005">
    <property type="protein sequence ID" value="KAJ1188759.1"/>
    <property type="molecule type" value="Genomic_DNA"/>
</dbReference>
<accession>A0AAV7UJT4</accession>
<organism evidence="2 3">
    <name type="scientific">Pleurodeles waltl</name>
    <name type="common">Iberian ribbed newt</name>
    <dbReference type="NCBI Taxonomy" id="8319"/>
    <lineage>
        <taxon>Eukaryota</taxon>
        <taxon>Metazoa</taxon>
        <taxon>Chordata</taxon>
        <taxon>Craniata</taxon>
        <taxon>Vertebrata</taxon>
        <taxon>Euteleostomi</taxon>
        <taxon>Amphibia</taxon>
        <taxon>Batrachia</taxon>
        <taxon>Caudata</taxon>
        <taxon>Salamandroidea</taxon>
        <taxon>Salamandridae</taxon>
        <taxon>Pleurodelinae</taxon>
        <taxon>Pleurodeles</taxon>
    </lineage>
</organism>
<evidence type="ECO:0000256" key="1">
    <source>
        <dbReference type="SAM" id="MobiDB-lite"/>
    </source>
</evidence>
<gene>
    <name evidence="2" type="ORF">NDU88_005516</name>
</gene>
<proteinExistence type="predicted"/>
<protein>
    <submittedName>
        <fullName evidence="2">Uncharacterized protein</fullName>
    </submittedName>
</protein>
<comment type="caution">
    <text evidence="2">The sequence shown here is derived from an EMBL/GenBank/DDBJ whole genome shotgun (WGS) entry which is preliminary data.</text>
</comment>
<keyword evidence="3" id="KW-1185">Reference proteome</keyword>
<reference evidence="2" key="1">
    <citation type="journal article" date="2022" name="bioRxiv">
        <title>Sequencing and chromosome-scale assembly of the giantPleurodeles waltlgenome.</title>
        <authorList>
            <person name="Brown T."/>
            <person name="Elewa A."/>
            <person name="Iarovenko S."/>
            <person name="Subramanian E."/>
            <person name="Araus A.J."/>
            <person name="Petzold A."/>
            <person name="Susuki M."/>
            <person name="Suzuki K.-i.T."/>
            <person name="Hayashi T."/>
            <person name="Toyoda A."/>
            <person name="Oliveira C."/>
            <person name="Osipova E."/>
            <person name="Leigh N.D."/>
            <person name="Simon A."/>
            <person name="Yun M.H."/>
        </authorList>
    </citation>
    <scope>NUCLEOTIDE SEQUENCE</scope>
    <source>
        <strain evidence="2">20211129_DDA</strain>
        <tissue evidence="2">Liver</tissue>
    </source>
</reference>
<dbReference type="AlphaFoldDB" id="A0AAV7UJT4"/>
<name>A0AAV7UJT4_PLEWA</name>